<name>A0AAW0BLA7_9AGAR</name>
<feature type="region of interest" description="Disordered" evidence="1">
    <location>
        <begin position="1"/>
        <end position="27"/>
    </location>
</feature>
<sequence>MSTTTPATNVAPPVSTSSSDPPTTAITPAKRAYDECRSEMGATSNQGDVGFRKSDIGAPPPLPYYIEYYIPTLVKLPGCRHYSHIRSFPKYTISIHLCVLEVYGNLSLGYPDVYKQFEL</sequence>
<evidence type="ECO:0000313" key="2">
    <source>
        <dbReference type="EMBL" id="KAK7026958.1"/>
    </source>
</evidence>
<dbReference type="Proteomes" id="UP001362999">
    <property type="component" value="Unassembled WGS sequence"/>
</dbReference>
<accession>A0AAW0BLA7</accession>
<gene>
    <name evidence="2" type="ORF">R3P38DRAFT_3191196</name>
</gene>
<dbReference type="EMBL" id="JAWWNJ010000030">
    <property type="protein sequence ID" value="KAK7026958.1"/>
    <property type="molecule type" value="Genomic_DNA"/>
</dbReference>
<keyword evidence="3" id="KW-1185">Reference proteome</keyword>
<evidence type="ECO:0000313" key="3">
    <source>
        <dbReference type="Proteomes" id="UP001362999"/>
    </source>
</evidence>
<organism evidence="2 3">
    <name type="scientific">Favolaschia claudopus</name>
    <dbReference type="NCBI Taxonomy" id="2862362"/>
    <lineage>
        <taxon>Eukaryota</taxon>
        <taxon>Fungi</taxon>
        <taxon>Dikarya</taxon>
        <taxon>Basidiomycota</taxon>
        <taxon>Agaricomycotina</taxon>
        <taxon>Agaricomycetes</taxon>
        <taxon>Agaricomycetidae</taxon>
        <taxon>Agaricales</taxon>
        <taxon>Marasmiineae</taxon>
        <taxon>Mycenaceae</taxon>
        <taxon>Favolaschia</taxon>
    </lineage>
</organism>
<evidence type="ECO:0000256" key="1">
    <source>
        <dbReference type="SAM" id="MobiDB-lite"/>
    </source>
</evidence>
<proteinExistence type="predicted"/>
<protein>
    <submittedName>
        <fullName evidence="2">Uncharacterized protein</fullName>
    </submittedName>
</protein>
<dbReference type="AlphaFoldDB" id="A0AAW0BLA7"/>
<reference evidence="2 3" key="1">
    <citation type="journal article" date="2024" name="J Genomics">
        <title>Draft genome sequencing and assembly of Favolaschia claudopus CIRM-BRFM 2984 isolated from oak limbs.</title>
        <authorList>
            <person name="Navarro D."/>
            <person name="Drula E."/>
            <person name="Chaduli D."/>
            <person name="Cazenave R."/>
            <person name="Ahrendt S."/>
            <person name="Wang J."/>
            <person name="Lipzen A."/>
            <person name="Daum C."/>
            <person name="Barry K."/>
            <person name="Grigoriev I.V."/>
            <person name="Favel A."/>
            <person name="Rosso M.N."/>
            <person name="Martin F."/>
        </authorList>
    </citation>
    <scope>NUCLEOTIDE SEQUENCE [LARGE SCALE GENOMIC DNA]</scope>
    <source>
        <strain evidence="2 3">CIRM-BRFM 2984</strain>
    </source>
</reference>
<comment type="caution">
    <text evidence="2">The sequence shown here is derived from an EMBL/GenBank/DDBJ whole genome shotgun (WGS) entry which is preliminary data.</text>
</comment>